<dbReference type="Proteomes" id="UP000644548">
    <property type="component" value="Unassembled WGS sequence"/>
</dbReference>
<accession>A0ABQ2S2A7</accession>
<gene>
    <name evidence="1" type="ORF">GCM10008960_02510</name>
</gene>
<evidence type="ECO:0000313" key="1">
    <source>
        <dbReference type="EMBL" id="GGR79184.1"/>
    </source>
</evidence>
<comment type="caution">
    <text evidence="1">The sequence shown here is derived from an EMBL/GenBank/DDBJ whole genome shotgun (WGS) entry which is preliminary data.</text>
</comment>
<reference evidence="2" key="1">
    <citation type="journal article" date="2019" name="Int. J. Syst. Evol. Microbiol.">
        <title>The Global Catalogue of Microorganisms (GCM) 10K type strain sequencing project: providing services to taxonomists for standard genome sequencing and annotation.</title>
        <authorList>
            <consortium name="The Broad Institute Genomics Platform"/>
            <consortium name="The Broad Institute Genome Sequencing Center for Infectious Disease"/>
            <person name="Wu L."/>
            <person name="Ma J."/>
        </authorList>
    </citation>
    <scope>NUCLEOTIDE SEQUENCE [LARGE SCALE GENOMIC DNA]</scope>
    <source>
        <strain evidence="2">JCM 31405</strain>
    </source>
</reference>
<evidence type="ECO:0000313" key="2">
    <source>
        <dbReference type="Proteomes" id="UP000644548"/>
    </source>
</evidence>
<dbReference type="EMBL" id="BMQN01000001">
    <property type="protein sequence ID" value="GGR79184.1"/>
    <property type="molecule type" value="Genomic_DNA"/>
</dbReference>
<organism evidence="1 2">
    <name type="scientific">Deinococcus sedimenti</name>
    <dbReference type="NCBI Taxonomy" id="1867090"/>
    <lineage>
        <taxon>Bacteria</taxon>
        <taxon>Thermotogati</taxon>
        <taxon>Deinococcota</taxon>
        <taxon>Deinococci</taxon>
        <taxon>Deinococcales</taxon>
        <taxon>Deinococcaceae</taxon>
        <taxon>Deinococcus</taxon>
    </lineage>
</organism>
<sequence>MGRGRGVGPSGSTAGSIGLNLFRGELRVPPGADPPLKHTLMEALSSLIHLEDRALNHAKNRPDWGGPGDLNYLR</sequence>
<proteinExistence type="predicted"/>
<protein>
    <submittedName>
        <fullName evidence="1">Uncharacterized protein</fullName>
    </submittedName>
</protein>
<name>A0ABQ2S2A7_9DEIO</name>
<keyword evidence="2" id="KW-1185">Reference proteome</keyword>